<keyword evidence="1" id="KW-0472">Membrane</keyword>
<dbReference type="RefSeq" id="WP_052281100.1">
    <property type="nucleotide sequence ID" value="NZ_BDCI01000047.1"/>
</dbReference>
<organism evidence="2 3">
    <name type="scientific">Nocardia vulneris</name>
    <dbReference type="NCBI Taxonomy" id="1141657"/>
    <lineage>
        <taxon>Bacteria</taxon>
        <taxon>Bacillati</taxon>
        <taxon>Actinomycetota</taxon>
        <taxon>Actinomycetes</taxon>
        <taxon>Mycobacteriales</taxon>
        <taxon>Nocardiaceae</taxon>
        <taxon>Nocardia</taxon>
    </lineage>
</organism>
<gene>
    <name evidence="2" type="ORF">FG87_31745</name>
</gene>
<evidence type="ECO:0000256" key="1">
    <source>
        <dbReference type="SAM" id="Phobius"/>
    </source>
</evidence>
<name>A0ABR4Z805_9NOCA</name>
<keyword evidence="1" id="KW-0812">Transmembrane</keyword>
<evidence type="ECO:0000313" key="2">
    <source>
        <dbReference type="EMBL" id="KIA61333.1"/>
    </source>
</evidence>
<comment type="caution">
    <text evidence="2">The sequence shown here is derived from an EMBL/GenBank/DDBJ whole genome shotgun (WGS) entry which is preliminary data.</text>
</comment>
<proteinExistence type="predicted"/>
<dbReference type="EMBL" id="JNFP01000047">
    <property type="protein sequence ID" value="KIA61333.1"/>
    <property type="molecule type" value="Genomic_DNA"/>
</dbReference>
<accession>A0ABR4Z805</accession>
<evidence type="ECO:0000313" key="3">
    <source>
        <dbReference type="Proteomes" id="UP000031364"/>
    </source>
</evidence>
<reference evidence="2 3" key="1">
    <citation type="journal article" date="2014" name="Int. J. Syst. Evol. Microbiol.">
        <title>Nocardia vulneris sp. nov., isolated from wounds of human patients in North America.</title>
        <authorList>
            <person name="Lasker B.A."/>
            <person name="Bell M."/>
            <person name="Klenk H.P."/>
            <person name="Sproer C."/>
            <person name="Schumann C."/>
            <person name="Schumann P."/>
            <person name="Brown J.M."/>
        </authorList>
    </citation>
    <scope>NUCLEOTIDE SEQUENCE [LARGE SCALE GENOMIC DNA]</scope>
    <source>
        <strain evidence="2 3">W9851</strain>
    </source>
</reference>
<dbReference type="Proteomes" id="UP000031364">
    <property type="component" value="Unassembled WGS sequence"/>
</dbReference>
<feature type="transmembrane region" description="Helical" evidence="1">
    <location>
        <begin position="79"/>
        <end position="102"/>
    </location>
</feature>
<keyword evidence="1" id="KW-1133">Transmembrane helix</keyword>
<keyword evidence="3" id="KW-1185">Reference proteome</keyword>
<evidence type="ECO:0008006" key="4">
    <source>
        <dbReference type="Google" id="ProtNLM"/>
    </source>
</evidence>
<sequence length="201" mass="21625">MDIDISCPRCLRIDAIQNVEALRAEGISTSYSTANYTGVGVSTTGLLPVIGTADVERTHVTALAKKLAFAPAQQSAARLVSVGLLLVSPAFVMLILAALAASEPRESGLVITIIQTLMALAFMATPGAVVLALAAQRIRRNNRIARGRPAAYAVWRCAFYCFRCNVVYWPSAPAAGLPTRQALSLDHFRWYVWNTGGYVNV</sequence>
<feature type="transmembrane region" description="Helical" evidence="1">
    <location>
        <begin position="108"/>
        <end position="134"/>
    </location>
</feature>
<protein>
    <recommendedName>
        <fullName evidence="4">HMA domain-containing protein</fullName>
    </recommendedName>
</protein>